<name>A0A8J3ART2_9BURK</name>
<dbReference type="SUPFAM" id="SSF56349">
    <property type="entry name" value="DNA breaking-rejoining enzymes"/>
    <property type="match status" value="1"/>
</dbReference>
<evidence type="ECO:0000256" key="2">
    <source>
        <dbReference type="ARBA" id="ARBA00023172"/>
    </source>
</evidence>
<dbReference type="GO" id="GO:0015074">
    <property type="term" value="P:DNA integration"/>
    <property type="evidence" value="ECO:0007669"/>
    <property type="project" value="InterPro"/>
</dbReference>
<dbReference type="AlphaFoldDB" id="A0A8J3ART2"/>
<evidence type="ECO:0000313" key="4">
    <source>
        <dbReference type="EMBL" id="GGI15722.1"/>
    </source>
</evidence>
<dbReference type="Proteomes" id="UP000642180">
    <property type="component" value="Unassembled WGS sequence"/>
</dbReference>
<dbReference type="InterPro" id="IPR046668">
    <property type="entry name" value="DUF6538"/>
</dbReference>
<dbReference type="InterPro" id="IPR010998">
    <property type="entry name" value="Integrase_recombinase_N"/>
</dbReference>
<keyword evidence="5" id="KW-1185">Reference proteome</keyword>
<proteinExistence type="predicted"/>
<dbReference type="GO" id="GO:0003677">
    <property type="term" value="F:DNA binding"/>
    <property type="evidence" value="ECO:0007669"/>
    <property type="project" value="UniProtKB-KW"/>
</dbReference>
<dbReference type="Gene3D" id="1.10.443.10">
    <property type="entry name" value="Intergrase catalytic core"/>
    <property type="match status" value="1"/>
</dbReference>
<protein>
    <recommendedName>
        <fullName evidence="3">Tyr recombinase domain-containing protein</fullName>
    </recommendedName>
</protein>
<reference evidence="5" key="1">
    <citation type="journal article" date="2019" name="Int. J. Syst. Evol. Microbiol.">
        <title>The Global Catalogue of Microorganisms (GCM) 10K type strain sequencing project: providing services to taxonomists for standard genome sequencing and annotation.</title>
        <authorList>
            <consortium name="The Broad Institute Genomics Platform"/>
            <consortium name="The Broad Institute Genome Sequencing Center for Infectious Disease"/>
            <person name="Wu L."/>
            <person name="Ma J."/>
        </authorList>
    </citation>
    <scope>NUCLEOTIDE SEQUENCE [LARGE SCALE GENOMIC DNA]</scope>
    <source>
        <strain evidence="5">CCM 2767</strain>
    </source>
</reference>
<dbReference type="PROSITE" id="PS51898">
    <property type="entry name" value="TYR_RECOMBINASE"/>
    <property type="match status" value="1"/>
</dbReference>
<dbReference type="Pfam" id="PF00589">
    <property type="entry name" value="Phage_integrase"/>
    <property type="match status" value="1"/>
</dbReference>
<gene>
    <name evidence="4" type="ORF">GCM10008066_00320</name>
</gene>
<dbReference type="EMBL" id="BMDI01000001">
    <property type="protein sequence ID" value="GGI15722.1"/>
    <property type="molecule type" value="Genomic_DNA"/>
</dbReference>
<dbReference type="Gene3D" id="1.10.150.130">
    <property type="match status" value="1"/>
</dbReference>
<dbReference type="GO" id="GO:0006310">
    <property type="term" value="P:DNA recombination"/>
    <property type="evidence" value="ECO:0007669"/>
    <property type="project" value="UniProtKB-KW"/>
</dbReference>
<feature type="domain" description="Tyr recombinase" evidence="3">
    <location>
        <begin position="261"/>
        <end position="436"/>
    </location>
</feature>
<evidence type="ECO:0000256" key="1">
    <source>
        <dbReference type="ARBA" id="ARBA00023125"/>
    </source>
</evidence>
<evidence type="ECO:0000313" key="5">
    <source>
        <dbReference type="Proteomes" id="UP000642180"/>
    </source>
</evidence>
<keyword evidence="1" id="KW-0238">DNA-binding</keyword>
<dbReference type="InterPro" id="IPR002104">
    <property type="entry name" value="Integrase_catalytic"/>
</dbReference>
<evidence type="ECO:0000259" key="3">
    <source>
        <dbReference type="PROSITE" id="PS51898"/>
    </source>
</evidence>
<dbReference type="Pfam" id="PF20172">
    <property type="entry name" value="DUF6538"/>
    <property type="match status" value="1"/>
</dbReference>
<dbReference type="InterPro" id="IPR013762">
    <property type="entry name" value="Integrase-like_cat_sf"/>
</dbReference>
<dbReference type="InterPro" id="IPR011010">
    <property type="entry name" value="DNA_brk_join_enz"/>
</dbReference>
<comment type="caution">
    <text evidence="4">The sequence shown here is derived from an EMBL/GenBank/DDBJ whole genome shotgun (WGS) entry which is preliminary data.</text>
</comment>
<organism evidence="4 5">
    <name type="scientific">Oxalicibacterium faecigallinarum</name>
    <dbReference type="NCBI Taxonomy" id="573741"/>
    <lineage>
        <taxon>Bacteria</taxon>
        <taxon>Pseudomonadati</taxon>
        <taxon>Pseudomonadota</taxon>
        <taxon>Betaproteobacteria</taxon>
        <taxon>Burkholderiales</taxon>
        <taxon>Oxalobacteraceae</taxon>
        <taxon>Oxalicibacterium</taxon>
    </lineage>
</organism>
<accession>A0A8J3ART2</accession>
<keyword evidence="2" id="KW-0233">DNA recombination</keyword>
<sequence>MDIQLGRTVKVTIKHLALRGAIYWFVKRVPTSLVKQYGKQSIRLSLKTSDLRIATRKAQAFAEKYEREFQVALGKSDLLPASSATAASRLAADHSLDTFIDHVAEPARVRHAESFKEKREYVYEEAQLEDFLTPIQLATFKLLQSPRHSDIAFLLSDALNLYFQTHKKGNNEAFVAKQTREWNKLIESIGDIPFDQLSRANVRDHMTMLGNQGLKTNTIRRSMNTCRAVAQAAITERESDKKNPFARQNIHSEGDDAKDIKVPTDLELTTIALDLLRTPSSAASLVALIQIETGARVAEIAGLAVTDVFLDDEVPHIYIRRQPWRDLKTIVSERRVPLVGIALEAMKLAIKLPRSGKGLFEQYARRRGNDAASAAINKRVKTYGITSHSFRHASKDRLREIGSDKATRDAIHGHASGDIADNYGKGHSLRLMQSLLERIELPIHIALP</sequence>
<dbReference type="RefSeq" id="WP_188379264.1">
    <property type="nucleotide sequence ID" value="NZ_BMDI01000001.1"/>
</dbReference>